<dbReference type="GO" id="GO:0010629">
    <property type="term" value="P:negative regulation of gene expression"/>
    <property type="evidence" value="ECO:0007669"/>
    <property type="project" value="TreeGrafter"/>
</dbReference>
<comment type="subcellular location">
    <subcellularLocation>
        <location evidence="1">Nucleus</location>
    </subcellularLocation>
</comment>
<evidence type="ECO:0000256" key="5">
    <source>
        <dbReference type="ARBA" id="ARBA00023242"/>
    </source>
</evidence>
<evidence type="ECO:0000313" key="10">
    <source>
        <dbReference type="Proteomes" id="UP001195483"/>
    </source>
</evidence>
<reference evidence="9" key="3">
    <citation type="submission" date="2023-05" db="EMBL/GenBank/DDBJ databases">
        <authorList>
            <person name="Smith C.H."/>
        </authorList>
    </citation>
    <scope>NUCLEOTIDE SEQUENCE</scope>
    <source>
        <strain evidence="9">CHS0354</strain>
        <tissue evidence="9">Mantle</tissue>
    </source>
</reference>
<dbReference type="InterPro" id="IPR052056">
    <property type="entry name" value="Mono-ARTD/PARP"/>
</dbReference>
<dbReference type="PANTHER" id="PTHR14453">
    <property type="entry name" value="PARP/ZINC FINGER CCCH TYPE DOMAIN CONTAINING PROTEIN"/>
    <property type="match status" value="1"/>
</dbReference>
<evidence type="ECO:0000259" key="7">
    <source>
        <dbReference type="PROSITE" id="PS51059"/>
    </source>
</evidence>
<dbReference type="Gene3D" id="3.40.220.10">
    <property type="entry name" value="Leucine Aminopeptidase, subunit E, domain 1"/>
    <property type="match status" value="1"/>
</dbReference>
<dbReference type="SUPFAM" id="SSF56399">
    <property type="entry name" value="ADP-ribosylation"/>
    <property type="match status" value="1"/>
</dbReference>
<dbReference type="PROSITE" id="PS51059">
    <property type="entry name" value="PARP_CATALYTIC"/>
    <property type="match status" value="1"/>
</dbReference>
<dbReference type="Gene3D" id="3.90.228.10">
    <property type="match status" value="1"/>
</dbReference>
<protein>
    <recommendedName>
        <fullName evidence="6">Poly [ADP-ribose] polymerase</fullName>
        <shortName evidence="6">PARP</shortName>
        <ecNumber evidence="6">2.4.2.-</ecNumber>
    </recommendedName>
</protein>
<dbReference type="InterPro" id="IPR012317">
    <property type="entry name" value="Poly(ADP-ribose)pol_cat_dom"/>
</dbReference>
<evidence type="ECO:0000256" key="6">
    <source>
        <dbReference type="RuleBase" id="RU362114"/>
    </source>
</evidence>
<evidence type="ECO:0000256" key="2">
    <source>
        <dbReference type="ARBA" id="ARBA00022676"/>
    </source>
</evidence>
<accession>A0AAE0SSK8</accession>
<dbReference type="GO" id="GO:0005737">
    <property type="term" value="C:cytoplasm"/>
    <property type="evidence" value="ECO:0007669"/>
    <property type="project" value="TreeGrafter"/>
</dbReference>
<keyword evidence="2 6" id="KW-0328">Glycosyltransferase</keyword>
<feature type="domain" description="Macro" evidence="8">
    <location>
        <begin position="28"/>
        <end position="212"/>
    </location>
</feature>
<dbReference type="SUPFAM" id="SSF52949">
    <property type="entry name" value="Macro domain-like"/>
    <property type="match status" value="1"/>
</dbReference>
<evidence type="ECO:0000313" key="9">
    <source>
        <dbReference type="EMBL" id="KAK3597472.1"/>
    </source>
</evidence>
<keyword evidence="4 6" id="KW-0520">NAD</keyword>
<evidence type="ECO:0000256" key="4">
    <source>
        <dbReference type="ARBA" id="ARBA00023027"/>
    </source>
</evidence>
<reference evidence="9" key="1">
    <citation type="journal article" date="2021" name="Genome Biol. Evol.">
        <title>A High-Quality Reference Genome for a Parasitic Bivalve with Doubly Uniparental Inheritance (Bivalvia: Unionida).</title>
        <authorList>
            <person name="Smith C.H."/>
        </authorList>
    </citation>
    <scope>NUCLEOTIDE SEQUENCE</scope>
    <source>
        <strain evidence="9">CHS0354</strain>
    </source>
</reference>
<dbReference type="Pfam" id="PF00644">
    <property type="entry name" value="PARP"/>
    <property type="match status" value="1"/>
</dbReference>
<keyword evidence="10" id="KW-1185">Reference proteome</keyword>
<keyword evidence="5" id="KW-0539">Nucleus</keyword>
<dbReference type="EMBL" id="JAEAOA010002351">
    <property type="protein sequence ID" value="KAK3597472.1"/>
    <property type="molecule type" value="Genomic_DNA"/>
</dbReference>
<dbReference type="GO" id="GO:0003714">
    <property type="term" value="F:transcription corepressor activity"/>
    <property type="evidence" value="ECO:0007669"/>
    <property type="project" value="TreeGrafter"/>
</dbReference>
<dbReference type="GO" id="GO:0003950">
    <property type="term" value="F:NAD+ poly-ADP-ribosyltransferase activity"/>
    <property type="evidence" value="ECO:0007669"/>
    <property type="project" value="UniProtKB-UniRule"/>
</dbReference>
<evidence type="ECO:0000259" key="8">
    <source>
        <dbReference type="PROSITE" id="PS51154"/>
    </source>
</evidence>
<feature type="domain" description="PARP catalytic" evidence="7">
    <location>
        <begin position="277"/>
        <end position="446"/>
    </location>
</feature>
<dbReference type="PANTHER" id="PTHR14453:SF67">
    <property type="entry name" value="POLY [ADP-RIBOSE] POLYMERASE"/>
    <property type="match status" value="1"/>
</dbReference>
<proteinExistence type="predicted"/>
<dbReference type="AlphaFoldDB" id="A0AAE0SSK8"/>
<dbReference type="SMART" id="SM00506">
    <property type="entry name" value="A1pp"/>
    <property type="match status" value="1"/>
</dbReference>
<sequence>MYTLRKRNMQAIRLIDTINCSAASNTLVQRNVSVNQESFSVKIYTGALADWKADVLVCSCSPDLNLSNGTLAPSLMQKAGSMLQDECNLKYPNGIENEQIAIAKGYNLYCKRVYFGTLSSWSGDGSACKKGLAVLVSECLKVANINNMQSIAFPALGTGNLKYPPQVSASVILAFVEDFYKQDPSSTLLTYIVVYDQSSDVKIVKQAFDQEWASRAGSLLSIQFPLPAPSSPLPLPQALVPAANKPKPSRNDTKEYFAYMYQSDPETPNYWEKFHHKKTVKEWNGSNGDLSIKIFQVAGSGLSDIIQFVYNTLKEQPSSEFKNIEVKEVQRLENLQLFYKYVSFRQSQFSTVSKTGELAPLERIKVCKQGQPLTSKNTKRGCILDQDIYPEVNEHYLFHGTKVANLDGIFHQGLDNRLAGKGRFGNGIYCAETPAKSNKYTGTKDT</sequence>
<dbReference type="Proteomes" id="UP001195483">
    <property type="component" value="Unassembled WGS sequence"/>
</dbReference>
<dbReference type="InterPro" id="IPR002589">
    <property type="entry name" value="Macro_dom"/>
</dbReference>
<gene>
    <name evidence="9" type="ORF">CHS0354_041891</name>
</gene>
<name>A0AAE0SSK8_9BIVA</name>
<keyword evidence="3 6" id="KW-0808">Transferase</keyword>
<dbReference type="GO" id="GO:0005634">
    <property type="term" value="C:nucleus"/>
    <property type="evidence" value="ECO:0007669"/>
    <property type="project" value="UniProtKB-SubCell"/>
</dbReference>
<dbReference type="PROSITE" id="PS51154">
    <property type="entry name" value="MACRO"/>
    <property type="match status" value="1"/>
</dbReference>
<organism evidence="9 10">
    <name type="scientific">Potamilus streckersoni</name>
    <dbReference type="NCBI Taxonomy" id="2493646"/>
    <lineage>
        <taxon>Eukaryota</taxon>
        <taxon>Metazoa</taxon>
        <taxon>Spiralia</taxon>
        <taxon>Lophotrochozoa</taxon>
        <taxon>Mollusca</taxon>
        <taxon>Bivalvia</taxon>
        <taxon>Autobranchia</taxon>
        <taxon>Heteroconchia</taxon>
        <taxon>Palaeoheterodonta</taxon>
        <taxon>Unionida</taxon>
        <taxon>Unionoidea</taxon>
        <taxon>Unionidae</taxon>
        <taxon>Ambleminae</taxon>
        <taxon>Lampsilini</taxon>
        <taxon>Potamilus</taxon>
    </lineage>
</organism>
<evidence type="ECO:0000256" key="3">
    <source>
        <dbReference type="ARBA" id="ARBA00022679"/>
    </source>
</evidence>
<comment type="caution">
    <text evidence="9">The sequence shown here is derived from an EMBL/GenBank/DDBJ whole genome shotgun (WGS) entry which is preliminary data.</text>
</comment>
<dbReference type="InterPro" id="IPR043472">
    <property type="entry name" value="Macro_dom-like"/>
</dbReference>
<dbReference type="EC" id="2.4.2.-" evidence="6"/>
<evidence type="ECO:0000256" key="1">
    <source>
        <dbReference type="ARBA" id="ARBA00004123"/>
    </source>
</evidence>
<reference evidence="9" key="2">
    <citation type="journal article" date="2021" name="Genome Biol. Evol.">
        <title>Developing a high-quality reference genome for a parasitic bivalve with doubly uniparental inheritance (Bivalvia: Unionida).</title>
        <authorList>
            <person name="Smith C.H."/>
        </authorList>
    </citation>
    <scope>NUCLEOTIDE SEQUENCE</scope>
    <source>
        <strain evidence="9">CHS0354</strain>
        <tissue evidence="9">Mantle</tissue>
    </source>
</reference>
<dbReference type="Pfam" id="PF01661">
    <property type="entry name" value="Macro"/>
    <property type="match status" value="1"/>
</dbReference>